<dbReference type="AlphaFoldDB" id="A0A363NVQ3"/>
<proteinExistence type="predicted"/>
<dbReference type="EMBL" id="QCXX01000002">
    <property type="protein sequence ID" value="PUV24837.1"/>
    <property type="molecule type" value="Genomic_DNA"/>
</dbReference>
<dbReference type="Gene3D" id="2.60.120.260">
    <property type="entry name" value="Galactose-binding domain-like"/>
    <property type="match status" value="1"/>
</dbReference>
<keyword evidence="1" id="KW-0378">Hydrolase</keyword>
<evidence type="ECO:0000256" key="1">
    <source>
        <dbReference type="ARBA" id="ARBA00022801"/>
    </source>
</evidence>
<dbReference type="Gene3D" id="3.40.50.1820">
    <property type="entry name" value="alpha/beta hydrolase"/>
    <property type="match status" value="1"/>
</dbReference>
<evidence type="ECO:0000259" key="3">
    <source>
        <dbReference type="SMART" id="SM00939"/>
    </source>
</evidence>
<dbReference type="InterPro" id="IPR013736">
    <property type="entry name" value="Xaa-Pro_dipept_C"/>
</dbReference>
<evidence type="ECO:0000256" key="2">
    <source>
        <dbReference type="SAM" id="SignalP"/>
    </source>
</evidence>
<dbReference type="InterPro" id="IPR005674">
    <property type="entry name" value="CocE/Ser_esterase"/>
</dbReference>
<reference evidence="4 5" key="1">
    <citation type="submission" date="2018-04" db="EMBL/GenBank/DDBJ databases">
        <title>Sphingobacterium sp. M46 Genome.</title>
        <authorList>
            <person name="Cheng J."/>
            <person name="Li Y."/>
        </authorList>
    </citation>
    <scope>NUCLEOTIDE SEQUENCE [LARGE SCALE GENOMIC DNA]</scope>
    <source>
        <strain evidence="4 5">M46</strain>
    </source>
</reference>
<dbReference type="OrthoDB" id="319764at2"/>
<dbReference type="GO" id="GO:0008239">
    <property type="term" value="F:dipeptidyl-peptidase activity"/>
    <property type="evidence" value="ECO:0007669"/>
    <property type="project" value="InterPro"/>
</dbReference>
<dbReference type="SUPFAM" id="SSF53474">
    <property type="entry name" value="alpha/beta-Hydrolases"/>
    <property type="match status" value="1"/>
</dbReference>
<gene>
    <name evidence="4" type="ORF">DCO56_07700</name>
</gene>
<dbReference type="Proteomes" id="UP000250831">
    <property type="component" value="Unassembled WGS sequence"/>
</dbReference>
<accession>A0A363NVQ3</accession>
<dbReference type="InterPro" id="IPR029058">
    <property type="entry name" value="AB_hydrolase_fold"/>
</dbReference>
<dbReference type="Pfam" id="PF08530">
    <property type="entry name" value="PepX_C"/>
    <property type="match status" value="1"/>
</dbReference>
<dbReference type="SMART" id="SM00939">
    <property type="entry name" value="PepX_C"/>
    <property type="match status" value="1"/>
</dbReference>
<feature type="domain" description="Xaa-Pro dipeptidyl-peptidase C-terminal" evidence="3">
    <location>
        <begin position="359"/>
        <end position="613"/>
    </location>
</feature>
<dbReference type="Gene3D" id="1.10.3020.10">
    <property type="entry name" value="alpha-amino acid ester hydrolase ( Helical cap domain)"/>
    <property type="match status" value="1"/>
</dbReference>
<dbReference type="InterPro" id="IPR000383">
    <property type="entry name" value="Xaa-Pro-like_dom"/>
</dbReference>
<evidence type="ECO:0000313" key="4">
    <source>
        <dbReference type="EMBL" id="PUV24837.1"/>
    </source>
</evidence>
<keyword evidence="2" id="KW-0732">Signal</keyword>
<keyword evidence="5" id="KW-1185">Reference proteome</keyword>
<feature type="signal peptide" evidence="2">
    <location>
        <begin position="1"/>
        <end position="20"/>
    </location>
</feature>
<organism evidence="4 5">
    <name type="scientific">Sphingobacterium athyrii</name>
    <dbReference type="NCBI Taxonomy" id="2152717"/>
    <lineage>
        <taxon>Bacteria</taxon>
        <taxon>Pseudomonadati</taxon>
        <taxon>Bacteroidota</taxon>
        <taxon>Sphingobacteriia</taxon>
        <taxon>Sphingobacteriales</taxon>
        <taxon>Sphingobacteriaceae</taxon>
        <taxon>Sphingobacterium</taxon>
    </lineage>
</organism>
<comment type="caution">
    <text evidence="4">The sequence shown here is derived from an EMBL/GenBank/DDBJ whole genome shotgun (WGS) entry which is preliminary data.</text>
</comment>
<feature type="chain" id="PRO_5016809685" evidence="2">
    <location>
        <begin position="21"/>
        <end position="619"/>
    </location>
</feature>
<sequence>MKTTISFLALALVTGSQLHAQTTTDSAYVRDHYEKTEVKVPMRDGKKLFTVIYSPKDKSKKYPVLLNRTPYTVGPYGQNEYKKSLGNFPAMMRDGYIFVYQDVRGKWMSEGDFEDVRPTNLSKDKKAIDESTDTYDALEWLQKNLKNYSGKAGLYGISYPGFYSTVGLIKTHPSLKAVSPQAPVTDWFIGDDFHHNGVLFLQDAFTFMSTFGVPRPKPITPDQFNSKIQINEVDKYNFFLEAGTARELKEKYFGDSVLFWNNLFKHPNYDDFWKSRVVTNYLQDVKPAVMVVGGFFDAEDAYGTFKTYQSIEEKSKKNNSILVAGPWYHGGWVRATGDYLGDIQFEKKTSVTYQEKFEQPFFSHHLKQEGSFSPAEANIFISGSNEWKQFEQWPPKNVETKKLYFQPQGKLGFEKVQRTDSWDEYVTDPNKPVPHQGGLIQNRTREYMVDDQRFAASRPDVMVYQTVPLTEDITIVGPIKNFLKVASTGTDADYIVKLIDVYPNDAPNFDGKPMAGYQMMVRGEIMAGKYRNGFDKPQPLTPGMVEKVDFVMPDVAHTFKKGHRIMVQVQNSWFPLAERNPQVFMEPYTATKADFRKATQRIFHDVNNATYIEFDILKD</sequence>
<name>A0A363NVQ3_9SPHI</name>
<dbReference type="Pfam" id="PF02129">
    <property type="entry name" value="Peptidase_S15"/>
    <property type="match status" value="1"/>
</dbReference>
<dbReference type="InterPro" id="IPR008979">
    <property type="entry name" value="Galactose-bd-like_sf"/>
</dbReference>
<dbReference type="SUPFAM" id="SSF49785">
    <property type="entry name" value="Galactose-binding domain-like"/>
    <property type="match status" value="1"/>
</dbReference>
<dbReference type="RefSeq" id="WP_108633173.1">
    <property type="nucleotide sequence ID" value="NZ_QCXX01000002.1"/>
</dbReference>
<protein>
    <submittedName>
        <fullName evidence="4">X-Pro dipeptidyl-peptidase</fullName>
    </submittedName>
</protein>
<evidence type="ECO:0000313" key="5">
    <source>
        <dbReference type="Proteomes" id="UP000250831"/>
    </source>
</evidence>
<dbReference type="NCBIfam" id="TIGR00976">
    <property type="entry name" value="CocE_NonD"/>
    <property type="match status" value="1"/>
</dbReference>